<organism evidence="2">
    <name type="scientific">uncultured Rubrobacteraceae bacterium</name>
    <dbReference type="NCBI Taxonomy" id="349277"/>
    <lineage>
        <taxon>Bacteria</taxon>
        <taxon>Bacillati</taxon>
        <taxon>Actinomycetota</taxon>
        <taxon>Rubrobacteria</taxon>
        <taxon>Rubrobacterales</taxon>
        <taxon>Rubrobacteraceae</taxon>
        <taxon>environmental samples</taxon>
    </lineage>
</organism>
<feature type="non-terminal residue" evidence="2">
    <location>
        <position position="43"/>
    </location>
</feature>
<accession>A0A6J4Q353</accession>
<proteinExistence type="predicted"/>
<sequence length="43" mass="4597">VSAHRRADHRRPGPAGTTHPRRAGVVAPGTVFNRPKPDHAPPV</sequence>
<dbReference type="EMBL" id="CADCUZ010000139">
    <property type="protein sequence ID" value="CAA9433419.1"/>
    <property type="molecule type" value="Genomic_DNA"/>
</dbReference>
<name>A0A6J4Q353_9ACTN</name>
<gene>
    <name evidence="2" type="ORF">AVDCRST_MAG55-2819</name>
</gene>
<dbReference type="AlphaFoldDB" id="A0A6J4Q353"/>
<reference evidence="2" key="1">
    <citation type="submission" date="2020-02" db="EMBL/GenBank/DDBJ databases">
        <authorList>
            <person name="Meier V. D."/>
        </authorList>
    </citation>
    <scope>NUCLEOTIDE SEQUENCE</scope>
    <source>
        <strain evidence="2">AVDCRST_MAG55</strain>
    </source>
</reference>
<feature type="non-terminal residue" evidence="2">
    <location>
        <position position="1"/>
    </location>
</feature>
<protein>
    <submittedName>
        <fullName evidence="2">Uncharacterized protein</fullName>
    </submittedName>
</protein>
<evidence type="ECO:0000256" key="1">
    <source>
        <dbReference type="SAM" id="MobiDB-lite"/>
    </source>
</evidence>
<evidence type="ECO:0000313" key="2">
    <source>
        <dbReference type="EMBL" id="CAA9433419.1"/>
    </source>
</evidence>
<feature type="region of interest" description="Disordered" evidence="1">
    <location>
        <begin position="1"/>
        <end position="43"/>
    </location>
</feature>